<accession>A0A319BWI4</accession>
<dbReference type="OrthoDB" id="4441066at2759"/>
<sequence length="410" mass="45928">MSQLASYLNQPYQTLPLKYLPDQGAVSSTRSDNEFLDSYTLAHVERPDPRVYHDVSDFRSAGEDKQAELVFLTGYPSPQWLNAVVTRYGIDHRFLHRHLDFLPTGQRDWYAVPSIPSRSQKFIQHVMPCIVFAGHEGRFVSADDLQQARFACAELLRQRSKSYFERTGTPVGQMIVCGVNIHSGEAMVLEHAIIVSSDYGHTLEWSTVQQVPFLALKELFIFHSAAAMQYLNMLRKDIMQATHRTQIKDVASLNMEDISNFEYTKTVLVRWAAHFRALGQALDLDCSESPLGAPRTHQIFPLRGRMLTLKRRDLNFLVAEARVLIELCDSGKATIMGNFLYRGIQARGGGIAAGRGADEADQPADLHLSSDFLCDLGVRVELQAVWTRAPGYLDLSGRHGALAGGVCDSR</sequence>
<organism evidence="1 2">
    <name type="scientific">Aspergillus uvarum CBS 121591</name>
    <dbReference type="NCBI Taxonomy" id="1448315"/>
    <lineage>
        <taxon>Eukaryota</taxon>
        <taxon>Fungi</taxon>
        <taxon>Dikarya</taxon>
        <taxon>Ascomycota</taxon>
        <taxon>Pezizomycotina</taxon>
        <taxon>Eurotiomycetes</taxon>
        <taxon>Eurotiomycetidae</taxon>
        <taxon>Eurotiales</taxon>
        <taxon>Aspergillaceae</taxon>
        <taxon>Aspergillus</taxon>
        <taxon>Aspergillus subgen. Circumdati</taxon>
    </lineage>
</organism>
<dbReference type="RefSeq" id="XP_025488246.1">
    <property type="nucleotide sequence ID" value="XM_025640220.1"/>
</dbReference>
<evidence type="ECO:0000313" key="2">
    <source>
        <dbReference type="Proteomes" id="UP000248340"/>
    </source>
</evidence>
<protein>
    <submittedName>
        <fullName evidence="1">Uncharacterized protein</fullName>
    </submittedName>
</protein>
<dbReference type="STRING" id="1448315.A0A319BWI4"/>
<proteinExistence type="predicted"/>
<evidence type="ECO:0000313" key="1">
    <source>
        <dbReference type="EMBL" id="PYH78046.1"/>
    </source>
</evidence>
<dbReference type="VEuPathDB" id="FungiDB:BO82DRAFT_422734"/>
<keyword evidence="2" id="KW-1185">Reference proteome</keyword>
<dbReference type="AlphaFoldDB" id="A0A319BWI4"/>
<dbReference type="Proteomes" id="UP000248340">
    <property type="component" value="Unassembled WGS sequence"/>
</dbReference>
<reference evidence="1 2" key="1">
    <citation type="submission" date="2016-12" db="EMBL/GenBank/DDBJ databases">
        <title>The genomes of Aspergillus section Nigri reveals drivers in fungal speciation.</title>
        <authorList>
            <consortium name="DOE Joint Genome Institute"/>
            <person name="Vesth T.C."/>
            <person name="Nybo J."/>
            <person name="Theobald S."/>
            <person name="Brandl J."/>
            <person name="Frisvad J.C."/>
            <person name="Nielsen K.F."/>
            <person name="Lyhne E.K."/>
            <person name="Kogle M.E."/>
            <person name="Kuo A."/>
            <person name="Riley R."/>
            <person name="Clum A."/>
            <person name="Nolan M."/>
            <person name="Lipzen A."/>
            <person name="Salamov A."/>
            <person name="Henrissat B."/>
            <person name="Wiebenga A."/>
            <person name="De Vries R.P."/>
            <person name="Grigoriev I.V."/>
            <person name="Mortensen U.H."/>
            <person name="Andersen M.R."/>
            <person name="Baker S.E."/>
        </authorList>
    </citation>
    <scope>NUCLEOTIDE SEQUENCE [LARGE SCALE GENOMIC DNA]</scope>
    <source>
        <strain evidence="1 2">CBS 121591</strain>
    </source>
</reference>
<dbReference type="GeneID" id="37142962"/>
<name>A0A319BWI4_9EURO</name>
<gene>
    <name evidence="1" type="ORF">BO82DRAFT_422734</name>
</gene>
<dbReference type="EMBL" id="KZ821733">
    <property type="protein sequence ID" value="PYH78046.1"/>
    <property type="molecule type" value="Genomic_DNA"/>
</dbReference>